<name>A0AA38S3U1_9PEZI</name>
<organism evidence="3 4">
    <name type="scientific">Coniochaeta hoffmannii</name>
    <dbReference type="NCBI Taxonomy" id="91930"/>
    <lineage>
        <taxon>Eukaryota</taxon>
        <taxon>Fungi</taxon>
        <taxon>Dikarya</taxon>
        <taxon>Ascomycota</taxon>
        <taxon>Pezizomycotina</taxon>
        <taxon>Sordariomycetes</taxon>
        <taxon>Sordariomycetidae</taxon>
        <taxon>Coniochaetales</taxon>
        <taxon>Coniochaetaceae</taxon>
        <taxon>Coniochaeta</taxon>
    </lineage>
</organism>
<dbReference type="Proteomes" id="UP001174691">
    <property type="component" value="Unassembled WGS sequence"/>
</dbReference>
<dbReference type="AlphaFoldDB" id="A0AA38S3U1"/>
<dbReference type="SUPFAM" id="SSF53474">
    <property type="entry name" value="alpha/beta-Hydrolases"/>
    <property type="match status" value="1"/>
</dbReference>
<evidence type="ECO:0000256" key="1">
    <source>
        <dbReference type="ARBA" id="ARBA00022801"/>
    </source>
</evidence>
<comment type="caution">
    <text evidence="3">The sequence shown here is derived from an EMBL/GenBank/DDBJ whole genome shotgun (WGS) entry which is preliminary data.</text>
</comment>
<accession>A0AA38S3U1</accession>
<evidence type="ECO:0000313" key="3">
    <source>
        <dbReference type="EMBL" id="KAJ9150144.1"/>
    </source>
</evidence>
<dbReference type="InterPro" id="IPR029058">
    <property type="entry name" value="AB_hydrolase_fold"/>
</dbReference>
<keyword evidence="1" id="KW-0378">Hydrolase</keyword>
<dbReference type="Gene3D" id="3.40.50.1820">
    <property type="entry name" value="alpha/beta hydrolase"/>
    <property type="match status" value="1"/>
</dbReference>
<protein>
    <submittedName>
        <fullName evidence="3">Alpha/beta-hydrolase</fullName>
    </submittedName>
</protein>
<feature type="domain" description="Alpha/beta hydrolase fold-3" evidence="2">
    <location>
        <begin position="13"/>
        <end position="240"/>
    </location>
</feature>
<proteinExistence type="predicted"/>
<dbReference type="InterPro" id="IPR050300">
    <property type="entry name" value="GDXG_lipolytic_enzyme"/>
</dbReference>
<gene>
    <name evidence="3" type="ORF">NKR19_g5361</name>
</gene>
<evidence type="ECO:0000313" key="4">
    <source>
        <dbReference type="Proteomes" id="UP001174691"/>
    </source>
</evidence>
<evidence type="ECO:0000259" key="2">
    <source>
        <dbReference type="Pfam" id="PF07859"/>
    </source>
</evidence>
<dbReference type="PANTHER" id="PTHR48081">
    <property type="entry name" value="AB HYDROLASE SUPERFAMILY PROTEIN C4A8.06C"/>
    <property type="match status" value="1"/>
</dbReference>
<sequence>MWIGDRKKATRLVLFFHGGGYCTWLTEGHLEWCLQASILANPAVEVAAAVLQYTTCPAGRYPVQLQQASAALARLLASGIDPDQIVVGGDSAGGNLTAQLLGHILHPHPRVEPLELTRPLRAAFTVSPWVSTSINAPSVKENKHIDMLSPEHTASLCRTVFEGTDHESEQRQGLGWAMPVDADETWFDGLSKATKALYVTVGRQEIIRDQGLVWADRIRRRNKDVQVTLEIADNEAHDFILLEGMHNVVGDATVRMRKWFSSVI</sequence>
<dbReference type="InterPro" id="IPR013094">
    <property type="entry name" value="AB_hydrolase_3"/>
</dbReference>
<dbReference type="EMBL" id="JANBVN010000073">
    <property type="protein sequence ID" value="KAJ9150144.1"/>
    <property type="molecule type" value="Genomic_DNA"/>
</dbReference>
<dbReference type="Pfam" id="PF07859">
    <property type="entry name" value="Abhydrolase_3"/>
    <property type="match status" value="1"/>
</dbReference>
<dbReference type="PANTHER" id="PTHR48081:SF31">
    <property type="entry name" value="STERYL ACETYL HYDROLASE MUG81-RELATED"/>
    <property type="match status" value="1"/>
</dbReference>
<reference evidence="3" key="1">
    <citation type="submission" date="2022-07" db="EMBL/GenBank/DDBJ databases">
        <title>Fungi with potential for degradation of polypropylene.</title>
        <authorList>
            <person name="Gostincar C."/>
        </authorList>
    </citation>
    <scope>NUCLEOTIDE SEQUENCE</scope>
    <source>
        <strain evidence="3">EXF-13287</strain>
    </source>
</reference>
<keyword evidence="4" id="KW-1185">Reference proteome</keyword>
<dbReference type="GO" id="GO:0016787">
    <property type="term" value="F:hydrolase activity"/>
    <property type="evidence" value="ECO:0007669"/>
    <property type="project" value="UniProtKB-KW"/>
</dbReference>